<dbReference type="EMBL" id="BPQP01000007">
    <property type="protein sequence ID" value="GJD93327.1"/>
    <property type="molecule type" value="Genomic_DNA"/>
</dbReference>
<dbReference type="Gene3D" id="3.30.420.240">
    <property type="match status" value="1"/>
</dbReference>
<evidence type="ECO:0000313" key="1">
    <source>
        <dbReference type="EMBL" id="GJD93327.1"/>
    </source>
</evidence>
<reference evidence="1" key="2">
    <citation type="submission" date="2021-08" db="EMBL/GenBank/DDBJ databases">
        <authorList>
            <person name="Tani A."/>
            <person name="Ola A."/>
            <person name="Ogura Y."/>
            <person name="Katsura K."/>
            <person name="Hayashi T."/>
        </authorList>
    </citation>
    <scope>NUCLEOTIDE SEQUENCE</scope>
    <source>
        <strain evidence="1">DSM 19015</strain>
    </source>
</reference>
<keyword evidence="2" id="KW-1185">Reference proteome</keyword>
<reference evidence="1" key="1">
    <citation type="journal article" date="2021" name="Front. Microbiol.">
        <title>Comprehensive Comparative Genomics and Phenotyping of Methylobacterium Species.</title>
        <authorList>
            <person name="Alessa O."/>
            <person name="Ogura Y."/>
            <person name="Fujitani Y."/>
            <person name="Takami H."/>
            <person name="Hayashi T."/>
            <person name="Sahin N."/>
            <person name="Tani A."/>
        </authorList>
    </citation>
    <scope>NUCLEOTIDE SEQUENCE</scope>
    <source>
        <strain evidence="1">DSM 19015</strain>
    </source>
</reference>
<proteinExistence type="predicted"/>
<dbReference type="PIRSF" id="PIRSF007056">
    <property type="entry name" value="UCP007056"/>
    <property type="match status" value="1"/>
</dbReference>
<dbReference type="InterPro" id="IPR012036">
    <property type="entry name" value="Phage_Mu_Gp28"/>
</dbReference>
<dbReference type="RefSeq" id="WP_238242536.1">
    <property type="nucleotide sequence ID" value="NZ_BPQP01000007.1"/>
</dbReference>
<evidence type="ECO:0000313" key="2">
    <source>
        <dbReference type="Proteomes" id="UP001055125"/>
    </source>
</evidence>
<comment type="caution">
    <text evidence="1">The sequence shown here is derived from an EMBL/GenBank/DDBJ whole genome shotgun (WGS) entry which is preliminary data.</text>
</comment>
<name>A0ABQ4RUP2_9HYPH</name>
<organism evidence="1 2">
    <name type="scientific">Methylobacterium iners</name>
    <dbReference type="NCBI Taxonomy" id="418707"/>
    <lineage>
        <taxon>Bacteria</taxon>
        <taxon>Pseudomonadati</taxon>
        <taxon>Pseudomonadota</taxon>
        <taxon>Alphaproteobacteria</taxon>
        <taxon>Hyphomicrobiales</taxon>
        <taxon>Methylobacteriaceae</taxon>
        <taxon>Methylobacterium</taxon>
    </lineage>
</organism>
<evidence type="ECO:0008006" key="3">
    <source>
        <dbReference type="Google" id="ProtNLM"/>
    </source>
</evidence>
<dbReference type="Proteomes" id="UP001055125">
    <property type="component" value="Unassembled WGS sequence"/>
</dbReference>
<protein>
    <recommendedName>
        <fullName evidence="3">Mu-like prophage FluMu protein gp28</fullName>
    </recommendedName>
</protein>
<dbReference type="InterPro" id="IPR027417">
    <property type="entry name" value="P-loop_NTPase"/>
</dbReference>
<gene>
    <name evidence="1" type="ORF">OCOJLMKI_0519</name>
</gene>
<dbReference type="Gene3D" id="3.40.50.300">
    <property type="entry name" value="P-loop containing nucleotide triphosphate hydrolases"/>
    <property type="match status" value="1"/>
</dbReference>
<accession>A0ABQ4RUP2</accession>
<sequence length="567" mass="62503">MSVPIRDDDLRSGRAISEAEWKRLRQESLTGLPAGLDPGNPDVLLPYQRRLLETTATNEVTILPKSRRTGVTWAAGADAVLSSAAARGAGGMDSLYIGYNLDMAREFIDVCGMWAKAFSQAASDVGEFLFDDVNEADPTDTRRIQAFRIAFASGFEIVALSSRPRSLRGKQGYVIVDEAAFHDDLEGLLKAAFALLIWGGKVLVISSHNGESNPFNKLCQQVWAGAKPYAIFQVDFDDALQDGLYHRVCLRTGETWSPEGEAAWRAKIIAIYGDGADEELFCIPSEGTGAWLLPAVIEACMRRDIPVLRWEMPANFAYKPEADREAMARTWCESIVGPHLSRLDPRSPSFFGQDFGRVSDLSVIWPVQIVASLYRETPFVVELRNIPFAQQKQILFWIVDHLPRFSGGALDAGGNGAAQAEYAAQKYGEHVIAQVKFSIEWYRENMPKLKETLEARGMALPADTYTLEDFKLIKMIDGIARVPRTRTTEKGEGAAEGKTKRRHGDAAIAGALAHFASLMPVVSYAYTPAYGITEPERYGRGLERTDGHAGRFVADLGIDPASGRSLW</sequence>